<dbReference type="PANTHER" id="PTHR43301:SF3">
    <property type="entry name" value="ARABINAN ENDO-1,5-ALPHA-L-ARABINOSIDASE A-RELATED"/>
    <property type="match status" value="1"/>
</dbReference>
<comment type="pathway">
    <text evidence="2 7">Glycan metabolism; L-arabinan degradation.</text>
</comment>
<comment type="similarity">
    <text evidence="3 7">Belongs to the glycosyl hydrolase 43 family.</text>
</comment>
<feature type="active site" description="Proton donor" evidence="8">
    <location>
        <position position="205"/>
    </location>
</feature>
<protein>
    <recommendedName>
        <fullName evidence="4 7">Arabinan endo-1,5-alpha-L-arabinosidase</fullName>
        <ecNumber evidence="4 7">3.2.1.99</ecNumber>
    </recommendedName>
</protein>
<dbReference type="UniPathway" id="UPA00667"/>
<dbReference type="InterPro" id="IPR050727">
    <property type="entry name" value="GH43_arabinanases"/>
</dbReference>
<evidence type="ECO:0000256" key="6">
    <source>
        <dbReference type="ARBA" id="ARBA00023295"/>
    </source>
</evidence>
<keyword evidence="6 7" id="KW-0326">Glycosidase</keyword>
<gene>
    <name evidence="11" type="ORF">EJ06DRAFT_579070</name>
</gene>
<reference evidence="11" key="1">
    <citation type="journal article" date="2020" name="Stud. Mycol.">
        <title>101 Dothideomycetes genomes: a test case for predicting lifestyles and emergence of pathogens.</title>
        <authorList>
            <person name="Haridas S."/>
            <person name="Albert R."/>
            <person name="Binder M."/>
            <person name="Bloem J."/>
            <person name="Labutti K."/>
            <person name="Salamov A."/>
            <person name="Andreopoulos B."/>
            <person name="Baker S."/>
            <person name="Barry K."/>
            <person name="Bills G."/>
            <person name="Bluhm B."/>
            <person name="Cannon C."/>
            <person name="Castanera R."/>
            <person name="Culley D."/>
            <person name="Daum C."/>
            <person name="Ezra D."/>
            <person name="Gonzalez J."/>
            <person name="Henrissat B."/>
            <person name="Kuo A."/>
            <person name="Liang C."/>
            <person name="Lipzen A."/>
            <person name="Lutzoni F."/>
            <person name="Magnuson J."/>
            <person name="Mondo S."/>
            <person name="Nolan M."/>
            <person name="Ohm R."/>
            <person name="Pangilinan J."/>
            <person name="Park H.-J."/>
            <person name="Ramirez L."/>
            <person name="Alfaro M."/>
            <person name="Sun H."/>
            <person name="Tritt A."/>
            <person name="Yoshinaga Y."/>
            <person name="Zwiers L.-H."/>
            <person name="Turgeon B."/>
            <person name="Goodwin S."/>
            <person name="Spatafora J."/>
            <person name="Crous P."/>
            <person name="Grigoriev I."/>
        </authorList>
    </citation>
    <scope>NUCLEOTIDE SEQUENCE</scope>
    <source>
        <strain evidence="11">CBS 262.69</strain>
    </source>
</reference>
<dbReference type="EMBL" id="ML996688">
    <property type="protein sequence ID" value="KAF2404445.1"/>
    <property type="molecule type" value="Genomic_DNA"/>
</dbReference>
<proteinExistence type="inferred from homology"/>
<sequence>MRLLALLLSLLHSVLLVSAAANPGPCSGACTSLVHDPALIQRTSDGTYFRFASHDGISIHTAPSISGPWKRAGSVLKGRANVSHKNAGDPWAPDVQKVGDTYYCYYSVSTFGAKDSVIGVASSKSMNAGDWTDHGSTGVSTGANKGGNYNAIDGNLVAAGSKLFLTFGSFWDGLQVVDMSSPTKRGGGDVRNIVRDTVVKGNPVEGGYIFPHAGKYYVFFSHGSCCNLKNVKPGDEYKIKVCRADSATGTYVDKSGKSCTKGGGTVVLQSHGNVYAAGGQGVFNDPKHGPVLYYHYVDRKINPNAEDGRKSFGWNKLSFEGGWPSIE</sequence>
<evidence type="ECO:0000313" key="12">
    <source>
        <dbReference type="Proteomes" id="UP000799640"/>
    </source>
</evidence>
<dbReference type="SUPFAM" id="SSF75005">
    <property type="entry name" value="Arabinanase/levansucrase/invertase"/>
    <property type="match status" value="1"/>
</dbReference>
<keyword evidence="5 7" id="KW-0378">Hydrolase</keyword>
<evidence type="ECO:0000256" key="5">
    <source>
        <dbReference type="ARBA" id="ARBA00022801"/>
    </source>
</evidence>
<evidence type="ECO:0000256" key="1">
    <source>
        <dbReference type="ARBA" id="ARBA00000375"/>
    </source>
</evidence>
<dbReference type="GO" id="GO:0046558">
    <property type="term" value="F:arabinan endo-1,5-alpha-L-arabinosidase activity"/>
    <property type="evidence" value="ECO:0007669"/>
    <property type="project" value="UniProtKB-EC"/>
</dbReference>
<evidence type="ECO:0000256" key="2">
    <source>
        <dbReference type="ARBA" id="ARBA00004834"/>
    </source>
</evidence>
<feature type="chain" id="PRO_5026348262" description="Arabinan endo-1,5-alpha-L-arabinosidase" evidence="10">
    <location>
        <begin position="20"/>
        <end position="327"/>
    </location>
</feature>
<dbReference type="PIRSF" id="PIRSF026534">
    <property type="entry name" value="Endo_alpha-L-arabinosidase"/>
    <property type="match status" value="1"/>
</dbReference>
<name>A0A6G1I8X8_9PEZI</name>
<feature type="site" description="Important for catalytic activity, responsible for pKa modulation of the active site Glu and correct orientation of both the proton donor and substrate" evidence="9">
    <location>
        <position position="153"/>
    </location>
</feature>
<dbReference type="InterPro" id="IPR023296">
    <property type="entry name" value="Glyco_hydro_beta-prop_sf"/>
</dbReference>
<dbReference type="EC" id="3.2.1.99" evidence="4 7"/>
<keyword evidence="10" id="KW-0732">Signal</keyword>
<evidence type="ECO:0000256" key="8">
    <source>
        <dbReference type="PIRSR" id="PIRSR606710-1"/>
    </source>
</evidence>
<organism evidence="11 12">
    <name type="scientific">Trichodelitschia bisporula</name>
    <dbReference type="NCBI Taxonomy" id="703511"/>
    <lineage>
        <taxon>Eukaryota</taxon>
        <taxon>Fungi</taxon>
        <taxon>Dikarya</taxon>
        <taxon>Ascomycota</taxon>
        <taxon>Pezizomycotina</taxon>
        <taxon>Dothideomycetes</taxon>
        <taxon>Dothideomycetes incertae sedis</taxon>
        <taxon>Phaeotrichales</taxon>
        <taxon>Phaeotrichaceae</taxon>
        <taxon>Trichodelitschia</taxon>
    </lineage>
</organism>
<accession>A0A6G1I8X8</accession>
<evidence type="ECO:0000256" key="4">
    <source>
        <dbReference type="ARBA" id="ARBA00012586"/>
    </source>
</evidence>
<dbReference type="PANTHER" id="PTHR43301">
    <property type="entry name" value="ARABINAN ENDO-1,5-ALPHA-L-ARABINOSIDASE"/>
    <property type="match status" value="1"/>
</dbReference>
<feature type="signal peptide" evidence="10">
    <location>
        <begin position="1"/>
        <end position="19"/>
    </location>
</feature>
<dbReference type="OrthoDB" id="195678at2759"/>
<evidence type="ECO:0000256" key="3">
    <source>
        <dbReference type="ARBA" id="ARBA00009865"/>
    </source>
</evidence>
<dbReference type="InterPro" id="IPR006710">
    <property type="entry name" value="Glyco_hydro_43"/>
</dbReference>
<evidence type="ECO:0000256" key="7">
    <source>
        <dbReference type="PIRNR" id="PIRNR026534"/>
    </source>
</evidence>
<dbReference type="CDD" id="cd18831">
    <property type="entry name" value="GH43_AnAbnA-like"/>
    <property type="match status" value="1"/>
</dbReference>
<dbReference type="Pfam" id="PF04616">
    <property type="entry name" value="Glyco_hydro_43"/>
    <property type="match status" value="1"/>
</dbReference>
<dbReference type="InterPro" id="IPR016840">
    <property type="entry name" value="Glyco_hydro_43_endo_a_Ara-ase"/>
</dbReference>
<keyword evidence="12" id="KW-1185">Reference proteome</keyword>
<dbReference type="AlphaFoldDB" id="A0A6G1I8X8"/>
<comment type="catalytic activity">
    <reaction evidence="1 7">
        <text>Endohydrolysis of (1-&gt;5)-alpha-arabinofuranosidic linkages in (1-&gt;5)-arabinans.</text>
        <dbReference type="EC" id="3.2.1.99"/>
    </reaction>
</comment>
<dbReference type="Proteomes" id="UP000799640">
    <property type="component" value="Unassembled WGS sequence"/>
</dbReference>
<evidence type="ECO:0000256" key="9">
    <source>
        <dbReference type="PIRSR" id="PIRSR606710-2"/>
    </source>
</evidence>
<feature type="active site" description="Proton acceptor" evidence="8">
    <location>
        <position position="36"/>
    </location>
</feature>
<evidence type="ECO:0000256" key="10">
    <source>
        <dbReference type="SAM" id="SignalP"/>
    </source>
</evidence>
<evidence type="ECO:0000313" key="11">
    <source>
        <dbReference type="EMBL" id="KAF2404445.1"/>
    </source>
</evidence>
<dbReference type="GO" id="GO:0031222">
    <property type="term" value="P:arabinan catabolic process"/>
    <property type="evidence" value="ECO:0007669"/>
    <property type="project" value="UniProtKB-UniPathway"/>
</dbReference>
<dbReference type="Gene3D" id="2.115.10.20">
    <property type="entry name" value="Glycosyl hydrolase domain, family 43"/>
    <property type="match status" value="1"/>
</dbReference>